<evidence type="ECO:0000313" key="2">
    <source>
        <dbReference type="EMBL" id="OPJ80071.1"/>
    </source>
</evidence>
<evidence type="ECO:0000256" key="1">
    <source>
        <dbReference type="SAM" id="MobiDB-lite"/>
    </source>
</evidence>
<gene>
    <name evidence="2" type="ORF">AV530_002468</name>
</gene>
<evidence type="ECO:0000313" key="3">
    <source>
        <dbReference type="Proteomes" id="UP000190648"/>
    </source>
</evidence>
<sequence length="101" mass="11101">MKPTSQSQLGLEGRVNETGRRLSQSQPVVREDTGKKRSSRVTELSPDTLYWSEDLCPEGYKLSPQAGYCLVMGNTEIGAAEYNMKSYSSGERPAGSTCQSF</sequence>
<reference evidence="2 3" key="1">
    <citation type="submission" date="2016-02" db="EMBL/GenBank/DDBJ databases">
        <title>Band-tailed pigeon sequencing and assembly.</title>
        <authorList>
            <person name="Soares A.E."/>
            <person name="Novak B.J."/>
            <person name="Rice E.S."/>
            <person name="O'Connell B."/>
            <person name="Chang D."/>
            <person name="Weber S."/>
            <person name="Shapiro B."/>
        </authorList>
    </citation>
    <scope>NUCLEOTIDE SEQUENCE [LARGE SCALE GENOMIC DNA]</scope>
    <source>
        <strain evidence="2">BTP2013</strain>
        <tissue evidence="2">Blood</tissue>
    </source>
</reference>
<accession>A0A1V4K6R2</accession>
<name>A0A1V4K6R2_PATFA</name>
<dbReference type="EMBL" id="LSYS01004331">
    <property type="protein sequence ID" value="OPJ80071.1"/>
    <property type="molecule type" value="Genomic_DNA"/>
</dbReference>
<protein>
    <submittedName>
        <fullName evidence="2">Uncharacterized protein</fullName>
    </submittedName>
</protein>
<comment type="caution">
    <text evidence="2">The sequence shown here is derived from an EMBL/GenBank/DDBJ whole genome shotgun (WGS) entry which is preliminary data.</text>
</comment>
<organism evidence="2 3">
    <name type="scientific">Patagioenas fasciata monilis</name>
    <dbReference type="NCBI Taxonomy" id="372326"/>
    <lineage>
        <taxon>Eukaryota</taxon>
        <taxon>Metazoa</taxon>
        <taxon>Chordata</taxon>
        <taxon>Craniata</taxon>
        <taxon>Vertebrata</taxon>
        <taxon>Euteleostomi</taxon>
        <taxon>Archelosauria</taxon>
        <taxon>Archosauria</taxon>
        <taxon>Dinosauria</taxon>
        <taxon>Saurischia</taxon>
        <taxon>Theropoda</taxon>
        <taxon>Coelurosauria</taxon>
        <taxon>Aves</taxon>
        <taxon>Neognathae</taxon>
        <taxon>Neoaves</taxon>
        <taxon>Columbimorphae</taxon>
        <taxon>Columbiformes</taxon>
        <taxon>Columbidae</taxon>
        <taxon>Patagioenas</taxon>
    </lineage>
</organism>
<dbReference type="AlphaFoldDB" id="A0A1V4K6R2"/>
<feature type="region of interest" description="Disordered" evidence="1">
    <location>
        <begin position="1"/>
        <end position="43"/>
    </location>
</feature>
<keyword evidence="3" id="KW-1185">Reference proteome</keyword>
<dbReference type="Proteomes" id="UP000190648">
    <property type="component" value="Unassembled WGS sequence"/>
</dbReference>
<proteinExistence type="predicted"/>